<dbReference type="Pfam" id="PF01713">
    <property type="entry name" value="Smr"/>
    <property type="match status" value="1"/>
</dbReference>
<gene>
    <name evidence="2" type="ORF">GCM10010126_05760</name>
</gene>
<evidence type="ECO:0000313" key="2">
    <source>
        <dbReference type="EMBL" id="GGK49033.1"/>
    </source>
</evidence>
<reference evidence="2" key="1">
    <citation type="journal article" date="2014" name="Int. J. Syst. Evol. Microbiol.">
        <title>Complete genome sequence of Corynebacterium casei LMG S-19264T (=DSM 44701T), isolated from a smear-ripened cheese.</title>
        <authorList>
            <consortium name="US DOE Joint Genome Institute (JGI-PGF)"/>
            <person name="Walter F."/>
            <person name="Albersmeier A."/>
            <person name="Kalinowski J."/>
            <person name="Ruckert C."/>
        </authorList>
    </citation>
    <scope>NUCLEOTIDE SEQUENCE</scope>
    <source>
        <strain evidence="2">JCM 3093</strain>
    </source>
</reference>
<reference evidence="2" key="2">
    <citation type="submission" date="2022-09" db="EMBL/GenBank/DDBJ databases">
        <authorList>
            <person name="Sun Q."/>
            <person name="Ohkuma M."/>
        </authorList>
    </citation>
    <scope>NUCLEOTIDE SEQUENCE</scope>
    <source>
        <strain evidence="2">JCM 3093</strain>
    </source>
</reference>
<dbReference type="Proteomes" id="UP000627984">
    <property type="component" value="Unassembled WGS sequence"/>
</dbReference>
<dbReference type="InterPro" id="IPR036063">
    <property type="entry name" value="Smr_dom_sf"/>
</dbReference>
<dbReference type="AlphaFoldDB" id="A0AA37F2G4"/>
<feature type="domain" description="Smr" evidence="1">
    <location>
        <begin position="23"/>
        <end position="100"/>
    </location>
</feature>
<organism evidence="2 3">
    <name type="scientific">Planomonospora parontospora</name>
    <dbReference type="NCBI Taxonomy" id="58119"/>
    <lineage>
        <taxon>Bacteria</taxon>
        <taxon>Bacillati</taxon>
        <taxon>Actinomycetota</taxon>
        <taxon>Actinomycetes</taxon>
        <taxon>Streptosporangiales</taxon>
        <taxon>Streptosporangiaceae</taxon>
        <taxon>Planomonospora</taxon>
    </lineage>
</organism>
<proteinExistence type="predicted"/>
<dbReference type="InterPro" id="IPR002625">
    <property type="entry name" value="Smr_dom"/>
</dbReference>
<evidence type="ECO:0000313" key="3">
    <source>
        <dbReference type="Proteomes" id="UP000627984"/>
    </source>
</evidence>
<sequence>MHGVAARRLAGRDAREARLKLKLDLHPIYNRGGEIDKALREIIDEAIRKRATEVEIIPGKGSGQLKKKVLRFLDQKEIKALYHRIDKDAKNHGRLFVYFRYK</sequence>
<dbReference type="Gene3D" id="3.30.1370.110">
    <property type="match status" value="1"/>
</dbReference>
<comment type="caution">
    <text evidence="2">The sequence shown here is derived from an EMBL/GenBank/DDBJ whole genome shotgun (WGS) entry which is preliminary data.</text>
</comment>
<dbReference type="EMBL" id="BMQD01000001">
    <property type="protein sequence ID" value="GGK49033.1"/>
    <property type="molecule type" value="Genomic_DNA"/>
</dbReference>
<evidence type="ECO:0000259" key="1">
    <source>
        <dbReference type="Pfam" id="PF01713"/>
    </source>
</evidence>
<name>A0AA37F2G4_9ACTN</name>
<protein>
    <submittedName>
        <fullName evidence="2">DNA mismatch repair protein MutS</fullName>
    </submittedName>
</protein>
<dbReference type="SUPFAM" id="SSF160443">
    <property type="entry name" value="SMR domain-like"/>
    <property type="match status" value="1"/>
</dbReference>
<accession>A0AA37F2G4</accession>